<organism evidence="2 3">
    <name type="scientific">Corynebacterium occultum</name>
    <dbReference type="NCBI Taxonomy" id="2675219"/>
    <lineage>
        <taxon>Bacteria</taxon>
        <taxon>Bacillati</taxon>
        <taxon>Actinomycetota</taxon>
        <taxon>Actinomycetes</taxon>
        <taxon>Mycobacteriales</taxon>
        <taxon>Corynebacteriaceae</taxon>
        <taxon>Corynebacterium</taxon>
    </lineage>
</organism>
<proteinExistence type="predicted"/>
<reference evidence="2 3" key="1">
    <citation type="submission" date="2019-11" db="EMBL/GenBank/DDBJ databases">
        <title>Complete genome sequence of Corynebacterium kalinowskii 1959, a novel Corynebacterium species isolated from soil of a small paddock in Vilsendorf, Germany.</title>
        <authorList>
            <person name="Schaffert L."/>
            <person name="Ruwe M."/>
            <person name="Milse J."/>
            <person name="Hanuschka K."/>
            <person name="Ortseifen V."/>
            <person name="Droste J."/>
            <person name="Brandt D."/>
            <person name="Schlueter L."/>
            <person name="Kutter Y."/>
            <person name="Vinke S."/>
            <person name="Viehoefer P."/>
            <person name="Jacob L."/>
            <person name="Luebke N.-C."/>
            <person name="Schulte-Berndt E."/>
            <person name="Hain C."/>
            <person name="Linder M."/>
            <person name="Schmidt P."/>
            <person name="Wollenschlaeger L."/>
            <person name="Luttermann T."/>
            <person name="Thieme E."/>
            <person name="Hassa J."/>
            <person name="Haak M."/>
            <person name="Wittchen M."/>
            <person name="Mentz A."/>
            <person name="Persicke M."/>
            <person name="Busche T."/>
            <person name="Ruckert C."/>
        </authorList>
    </citation>
    <scope>NUCLEOTIDE SEQUENCE [LARGE SCALE GENOMIC DNA]</scope>
    <source>
        <strain evidence="2 3">2039</strain>
    </source>
</reference>
<dbReference type="RefSeq" id="WP_231598879.1">
    <property type="nucleotide sequence ID" value="NZ_CP046455.1"/>
</dbReference>
<gene>
    <name evidence="2" type="ORF">COCCU_05410</name>
</gene>
<evidence type="ECO:0000256" key="1">
    <source>
        <dbReference type="SAM" id="MobiDB-lite"/>
    </source>
</evidence>
<sequence precursor="true">MLKVPNSRKRPFSLFSAGSTAVPDPLTAAEQIRSREPDTLHALTSILHHPRSLARPLPTWRPPSKQLPAVLGGRELNATLTRHRVGPKAKARVRGFGETREPAYVISVRLTDPQGRTPTPGLAEAWIRALVPAELIDAVHEIGSGRAPTYCWLVDGHHLPVRSPSSLFSGMENAA</sequence>
<name>A0A6B8WKS0_9CORY</name>
<feature type="region of interest" description="Disordered" evidence="1">
    <location>
        <begin position="1"/>
        <end position="20"/>
    </location>
</feature>
<dbReference type="EMBL" id="CP046455">
    <property type="protein sequence ID" value="QGU07028.1"/>
    <property type="molecule type" value="Genomic_DNA"/>
</dbReference>
<feature type="compositionally biased region" description="Basic residues" evidence="1">
    <location>
        <begin position="1"/>
        <end position="11"/>
    </location>
</feature>
<evidence type="ECO:0000313" key="3">
    <source>
        <dbReference type="Proteomes" id="UP000424462"/>
    </source>
</evidence>
<dbReference type="Proteomes" id="UP000424462">
    <property type="component" value="Chromosome"/>
</dbReference>
<accession>A0A6B8WKS0</accession>
<dbReference type="KEGG" id="cok:COCCU_05410"/>
<protein>
    <submittedName>
        <fullName evidence="2">Uncharacterized protein</fullName>
    </submittedName>
</protein>
<keyword evidence="3" id="KW-1185">Reference proteome</keyword>
<dbReference type="AlphaFoldDB" id="A0A6B8WKS0"/>
<evidence type="ECO:0000313" key="2">
    <source>
        <dbReference type="EMBL" id="QGU07028.1"/>
    </source>
</evidence>